<sequence length="148" mass="15592">MAGGMLPGAGGGDEGGSLYRPVAEINVTPFVDVMLVLLIIFMVAAPLMMVGVPVQLPKTTAAKVAPPQEPLVVSIDAAGKTFIEKEGFSDLDLLARLKIMAQETPDRVVYVRGDRSINYGRLMEVMGVVSTAGFSKLSMIAETAPVAQ</sequence>
<gene>
    <name evidence="9" type="ORF">DKG74_14865</name>
</gene>
<dbReference type="InterPro" id="IPR003400">
    <property type="entry name" value="ExbD"/>
</dbReference>
<dbReference type="RefSeq" id="WP_109906963.1">
    <property type="nucleotide sequence ID" value="NZ_QGLE01000009.1"/>
</dbReference>
<dbReference type="PANTHER" id="PTHR30558:SF7">
    <property type="entry name" value="TOL-PAL SYSTEM PROTEIN TOLR"/>
    <property type="match status" value="1"/>
</dbReference>
<proteinExistence type="inferred from homology"/>
<comment type="subcellular location">
    <subcellularLocation>
        <location evidence="1">Cell membrane</location>
        <topology evidence="1">Single-pass membrane protein</topology>
    </subcellularLocation>
    <subcellularLocation>
        <location evidence="7">Cell membrane</location>
        <topology evidence="7">Single-pass type II membrane protein</topology>
    </subcellularLocation>
</comment>
<dbReference type="GO" id="GO:0005886">
    <property type="term" value="C:plasma membrane"/>
    <property type="evidence" value="ECO:0007669"/>
    <property type="project" value="UniProtKB-SubCell"/>
</dbReference>
<evidence type="ECO:0000256" key="4">
    <source>
        <dbReference type="ARBA" id="ARBA00022692"/>
    </source>
</evidence>
<dbReference type="EMBL" id="QGLE01000009">
    <property type="protein sequence ID" value="PWR20289.1"/>
    <property type="molecule type" value="Genomic_DNA"/>
</dbReference>
<comment type="similarity">
    <text evidence="2 7">Belongs to the ExbD/TolR family.</text>
</comment>
<dbReference type="GO" id="GO:0022857">
    <property type="term" value="F:transmembrane transporter activity"/>
    <property type="evidence" value="ECO:0007669"/>
    <property type="project" value="InterPro"/>
</dbReference>
<feature type="transmembrane region" description="Helical" evidence="8">
    <location>
        <begin position="33"/>
        <end position="54"/>
    </location>
</feature>
<keyword evidence="7" id="KW-0653">Protein transport</keyword>
<evidence type="ECO:0000256" key="8">
    <source>
        <dbReference type="SAM" id="Phobius"/>
    </source>
</evidence>
<evidence type="ECO:0000256" key="3">
    <source>
        <dbReference type="ARBA" id="ARBA00022475"/>
    </source>
</evidence>
<reference evidence="9 10" key="1">
    <citation type="submission" date="2018-05" db="EMBL/GenBank/DDBJ databases">
        <title>Zavarzinia sp. HR-AS.</title>
        <authorList>
            <person name="Lee Y."/>
            <person name="Jeon C.O."/>
        </authorList>
    </citation>
    <scope>NUCLEOTIDE SEQUENCE [LARGE SCALE GENOMIC DNA]</scope>
    <source>
        <strain evidence="9 10">HR-AS</strain>
    </source>
</reference>
<evidence type="ECO:0000256" key="6">
    <source>
        <dbReference type="ARBA" id="ARBA00023136"/>
    </source>
</evidence>
<dbReference type="Pfam" id="PF02472">
    <property type="entry name" value="ExbD"/>
    <property type="match status" value="1"/>
</dbReference>
<evidence type="ECO:0000313" key="10">
    <source>
        <dbReference type="Proteomes" id="UP000245461"/>
    </source>
</evidence>
<organism evidence="9 10">
    <name type="scientific">Zavarzinia aquatilis</name>
    <dbReference type="NCBI Taxonomy" id="2211142"/>
    <lineage>
        <taxon>Bacteria</taxon>
        <taxon>Pseudomonadati</taxon>
        <taxon>Pseudomonadota</taxon>
        <taxon>Alphaproteobacteria</taxon>
        <taxon>Rhodospirillales</taxon>
        <taxon>Zavarziniaceae</taxon>
        <taxon>Zavarzinia</taxon>
    </lineage>
</organism>
<comment type="caution">
    <text evidence="9">The sequence shown here is derived from an EMBL/GenBank/DDBJ whole genome shotgun (WGS) entry which is preliminary data.</text>
</comment>
<evidence type="ECO:0000256" key="5">
    <source>
        <dbReference type="ARBA" id="ARBA00022989"/>
    </source>
</evidence>
<accession>A0A317DZY8</accession>
<dbReference type="AlphaFoldDB" id="A0A317DZY8"/>
<keyword evidence="6 8" id="KW-0472">Membrane</keyword>
<protein>
    <submittedName>
        <fullName evidence="9">Protein TolR</fullName>
    </submittedName>
</protein>
<dbReference type="Proteomes" id="UP000245461">
    <property type="component" value="Unassembled WGS sequence"/>
</dbReference>
<evidence type="ECO:0000256" key="7">
    <source>
        <dbReference type="RuleBase" id="RU003879"/>
    </source>
</evidence>
<keyword evidence="7" id="KW-0813">Transport</keyword>
<keyword evidence="4 7" id="KW-0812">Transmembrane</keyword>
<keyword evidence="3" id="KW-1003">Cell membrane</keyword>
<keyword evidence="10" id="KW-1185">Reference proteome</keyword>
<evidence type="ECO:0000256" key="1">
    <source>
        <dbReference type="ARBA" id="ARBA00004162"/>
    </source>
</evidence>
<evidence type="ECO:0000313" key="9">
    <source>
        <dbReference type="EMBL" id="PWR20289.1"/>
    </source>
</evidence>
<dbReference type="Gene3D" id="3.30.420.270">
    <property type="match status" value="1"/>
</dbReference>
<dbReference type="PANTHER" id="PTHR30558">
    <property type="entry name" value="EXBD MEMBRANE COMPONENT OF PMF-DRIVEN MACROMOLECULE IMPORT SYSTEM"/>
    <property type="match status" value="1"/>
</dbReference>
<name>A0A317DZY8_9PROT</name>
<keyword evidence="5 8" id="KW-1133">Transmembrane helix</keyword>
<dbReference type="GO" id="GO:0015031">
    <property type="term" value="P:protein transport"/>
    <property type="evidence" value="ECO:0007669"/>
    <property type="project" value="UniProtKB-KW"/>
</dbReference>
<dbReference type="OrthoDB" id="9798629at2"/>
<evidence type="ECO:0000256" key="2">
    <source>
        <dbReference type="ARBA" id="ARBA00005811"/>
    </source>
</evidence>